<accession>B8EQL8</accession>
<dbReference type="eggNOG" id="COG0598">
    <property type="taxonomic scope" value="Bacteria"/>
</dbReference>
<dbReference type="PANTHER" id="PTHR47685">
    <property type="entry name" value="MAGNESIUM TRANSPORT PROTEIN CORA"/>
    <property type="match status" value="1"/>
</dbReference>
<dbReference type="GO" id="GO:0005886">
    <property type="term" value="C:plasma membrane"/>
    <property type="evidence" value="ECO:0007669"/>
    <property type="project" value="UniProtKB-SubCell"/>
</dbReference>
<comment type="subcellular location">
    <subcellularLocation>
        <location evidence="1">Cell inner membrane</location>
        <topology evidence="1">Multi-pass membrane protein</topology>
    </subcellularLocation>
</comment>
<keyword evidence="4" id="KW-0813">Transport</keyword>
<evidence type="ECO:0000256" key="8">
    <source>
        <dbReference type="ARBA" id="ARBA00022842"/>
    </source>
</evidence>
<feature type="coiled-coil region" evidence="13">
    <location>
        <begin position="134"/>
        <end position="161"/>
    </location>
</feature>
<keyword evidence="7 14" id="KW-0812">Transmembrane</keyword>
<evidence type="ECO:0000256" key="12">
    <source>
        <dbReference type="ARBA" id="ARBA00034269"/>
    </source>
</evidence>
<dbReference type="Pfam" id="PF01544">
    <property type="entry name" value="CorA"/>
    <property type="match status" value="1"/>
</dbReference>
<evidence type="ECO:0000313" key="16">
    <source>
        <dbReference type="Proteomes" id="UP000002257"/>
    </source>
</evidence>
<keyword evidence="11 14" id="KW-0472">Membrane</keyword>
<keyword evidence="8" id="KW-0460">Magnesium</keyword>
<evidence type="ECO:0000256" key="11">
    <source>
        <dbReference type="ARBA" id="ARBA00023136"/>
    </source>
</evidence>
<evidence type="ECO:0000256" key="3">
    <source>
        <dbReference type="ARBA" id="ARBA00019439"/>
    </source>
</evidence>
<evidence type="ECO:0000256" key="6">
    <source>
        <dbReference type="ARBA" id="ARBA00022519"/>
    </source>
</evidence>
<dbReference type="InterPro" id="IPR002523">
    <property type="entry name" value="MgTranspt_CorA/ZnTranspt_ZntB"/>
</dbReference>
<evidence type="ECO:0000256" key="4">
    <source>
        <dbReference type="ARBA" id="ARBA00022448"/>
    </source>
</evidence>
<dbReference type="InterPro" id="IPR050829">
    <property type="entry name" value="CorA_MIT"/>
</dbReference>
<dbReference type="STRING" id="395965.Msil_0310"/>
<dbReference type="GO" id="GO:0015099">
    <property type="term" value="F:nickel cation transmembrane transporter activity"/>
    <property type="evidence" value="ECO:0007669"/>
    <property type="project" value="TreeGrafter"/>
</dbReference>
<dbReference type="OrthoDB" id="9803416at2"/>
<evidence type="ECO:0000256" key="14">
    <source>
        <dbReference type="SAM" id="Phobius"/>
    </source>
</evidence>
<gene>
    <name evidence="15" type="ordered locus">Msil_0310</name>
</gene>
<dbReference type="Gene3D" id="1.20.58.340">
    <property type="entry name" value="Magnesium transport protein CorA, transmembrane region"/>
    <property type="match status" value="1"/>
</dbReference>
<name>B8EQL8_METSB</name>
<dbReference type="RefSeq" id="WP_012589359.1">
    <property type="nucleotide sequence ID" value="NC_011666.1"/>
</dbReference>
<dbReference type="SUPFAM" id="SSF143865">
    <property type="entry name" value="CorA soluble domain-like"/>
    <property type="match status" value="1"/>
</dbReference>
<organism evidence="15 16">
    <name type="scientific">Methylocella silvestris (strain DSM 15510 / CIP 108128 / LMG 27833 / NCIMB 13906 / BL2)</name>
    <dbReference type="NCBI Taxonomy" id="395965"/>
    <lineage>
        <taxon>Bacteria</taxon>
        <taxon>Pseudomonadati</taxon>
        <taxon>Pseudomonadota</taxon>
        <taxon>Alphaproteobacteria</taxon>
        <taxon>Hyphomicrobiales</taxon>
        <taxon>Beijerinckiaceae</taxon>
        <taxon>Methylocella</taxon>
    </lineage>
</organism>
<reference evidence="15 16" key="1">
    <citation type="journal article" date="2010" name="J. Bacteriol.">
        <title>Complete genome sequence of the aerobic facultative methanotroph Methylocella silvestris BL2.</title>
        <authorList>
            <person name="Chen Y."/>
            <person name="Crombie A."/>
            <person name="Rahman M.T."/>
            <person name="Dedysh S.N."/>
            <person name="Liesack W."/>
            <person name="Stott M.B."/>
            <person name="Alam M."/>
            <person name="Theisen A.R."/>
            <person name="Murrell J.C."/>
            <person name="Dunfield P.F."/>
        </authorList>
    </citation>
    <scope>NUCLEOTIDE SEQUENCE [LARGE SCALE GENOMIC DNA]</scope>
    <source>
        <strain evidence="16">DSM 15510 / CIP 108128 / LMG 27833 / NCIMB 13906 / BL2</strain>
    </source>
</reference>
<evidence type="ECO:0000256" key="5">
    <source>
        <dbReference type="ARBA" id="ARBA00022475"/>
    </source>
</evidence>
<dbReference type="Proteomes" id="UP000002257">
    <property type="component" value="Chromosome"/>
</dbReference>
<dbReference type="GO" id="GO:0015087">
    <property type="term" value="F:cobalt ion transmembrane transporter activity"/>
    <property type="evidence" value="ECO:0007669"/>
    <property type="project" value="TreeGrafter"/>
</dbReference>
<evidence type="ECO:0000313" key="15">
    <source>
        <dbReference type="EMBL" id="ACK49289.1"/>
    </source>
</evidence>
<dbReference type="HOGENOM" id="CLU_007127_5_0_5"/>
<evidence type="ECO:0000256" key="1">
    <source>
        <dbReference type="ARBA" id="ARBA00004429"/>
    </source>
</evidence>
<evidence type="ECO:0000256" key="10">
    <source>
        <dbReference type="ARBA" id="ARBA00023065"/>
    </source>
</evidence>
<dbReference type="FunFam" id="1.20.58.340:FF:000001">
    <property type="entry name" value="Magnesium transport protein CorA"/>
    <property type="match status" value="1"/>
</dbReference>
<dbReference type="CDD" id="cd12837">
    <property type="entry name" value="EcCorA-like_u1"/>
    <property type="match status" value="1"/>
</dbReference>
<evidence type="ECO:0000256" key="7">
    <source>
        <dbReference type="ARBA" id="ARBA00022692"/>
    </source>
</evidence>
<dbReference type="PANTHER" id="PTHR47685:SF1">
    <property type="entry name" value="MAGNESIUM TRANSPORT PROTEIN CORA"/>
    <property type="match status" value="1"/>
</dbReference>
<protein>
    <recommendedName>
        <fullName evidence="3">Magnesium transport protein CorA</fullName>
    </recommendedName>
</protein>
<evidence type="ECO:0000256" key="2">
    <source>
        <dbReference type="ARBA" id="ARBA00009765"/>
    </source>
</evidence>
<keyword evidence="9 14" id="KW-1133">Transmembrane helix</keyword>
<keyword evidence="5" id="KW-1003">Cell membrane</keyword>
<keyword evidence="6" id="KW-0997">Cell inner membrane</keyword>
<dbReference type="KEGG" id="msl:Msil_0310"/>
<sequence>MLILHSTVAKGKIEADLDSSVLPSGVNWIDAFRPDQREVAYLERTLKIVVPTLERLSEIETSSRLYRDKDHLFMSMPMIVRAASGQPQTSPLGFVLCKDHMLTIRYKQIKACEDLQYAALVENGRAGDGPGAFITLLEAIIDRAADELEKINAELEILSQSVFGTSAVHESRGPEQASSDLRRQLTHVGRFGDLASKISDVLLGMSRMLPFVTSEAADYLGADQRAKIKSLGRDISSLNEYETRQTDKIQFLLDATLGFTNIEQNNIFRILTIVSVVGIPPTLFAGIYGMNFKNMPELDWSFGYAYGLAVILISALIPFLWFKKRGWW</sequence>
<evidence type="ECO:0000256" key="9">
    <source>
        <dbReference type="ARBA" id="ARBA00022989"/>
    </source>
</evidence>
<dbReference type="AlphaFoldDB" id="B8EQL8"/>
<proteinExistence type="inferred from homology"/>
<comment type="catalytic activity">
    <reaction evidence="12">
        <text>Mg(2+)(in) = Mg(2+)(out)</text>
        <dbReference type="Rhea" id="RHEA:29827"/>
        <dbReference type="ChEBI" id="CHEBI:18420"/>
    </reaction>
</comment>
<comment type="similarity">
    <text evidence="2">Belongs to the CorA metal ion transporter (MIT) (TC 1.A.35) family.</text>
</comment>
<dbReference type="Gene3D" id="3.30.460.20">
    <property type="entry name" value="CorA soluble domain-like"/>
    <property type="match status" value="1"/>
</dbReference>
<evidence type="ECO:0000256" key="13">
    <source>
        <dbReference type="SAM" id="Coils"/>
    </source>
</evidence>
<dbReference type="InterPro" id="IPR045863">
    <property type="entry name" value="CorA_TM1_TM2"/>
</dbReference>
<dbReference type="EMBL" id="CP001280">
    <property type="protein sequence ID" value="ACK49289.1"/>
    <property type="molecule type" value="Genomic_DNA"/>
</dbReference>
<feature type="transmembrane region" description="Helical" evidence="14">
    <location>
        <begin position="302"/>
        <end position="322"/>
    </location>
</feature>
<dbReference type="SUPFAM" id="SSF144083">
    <property type="entry name" value="Magnesium transport protein CorA, transmembrane region"/>
    <property type="match status" value="1"/>
</dbReference>
<feature type="transmembrane region" description="Helical" evidence="14">
    <location>
        <begin position="267"/>
        <end position="290"/>
    </location>
</feature>
<dbReference type="GO" id="GO:0015095">
    <property type="term" value="F:magnesium ion transmembrane transporter activity"/>
    <property type="evidence" value="ECO:0007669"/>
    <property type="project" value="TreeGrafter"/>
</dbReference>
<keyword evidence="10" id="KW-0406">Ion transport</keyword>
<keyword evidence="16" id="KW-1185">Reference proteome</keyword>
<keyword evidence="13" id="KW-0175">Coiled coil</keyword>
<dbReference type="InterPro" id="IPR045861">
    <property type="entry name" value="CorA_cytoplasmic_dom"/>
</dbReference>